<dbReference type="Pfam" id="PF04199">
    <property type="entry name" value="Cyclase"/>
    <property type="match status" value="1"/>
</dbReference>
<dbReference type="Proteomes" id="UP001595816">
    <property type="component" value="Unassembled WGS sequence"/>
</dbReference>
<name>A0ABV8LY22_9ACTN</name>
<organism evidence="1 2">
    <name type="scientific">Hamadaea flava</name>
    <dbReference type="NCBI Taxonomy" id="1742688"/>
    <lineage>
        <taxon>Bacteria</taxon>
        <taxon>Bacillati</taxon>
        <taxon>Actinomycetota</taxon>
        <taxon>Actinomycetes</taxon>
        <taxon>Micromonosporales</taxon>
        <taxon>Micromonosporaceae</taxon>
        <taxon>Hamadaea</taxon>
    </lineage>
</organism>
<keyword evidence="2" id="KW-1185">Reference proteome</keyword>
<evidence type="ECO:0000313" key="2">
    <source>
        <dbReference type="Proteomes" id="UP001595816"/>
    </source>
</evidence>
<proteinExistence type="predicted"/>
<dbReference type="RefSeq" id="WP_253762574.1">
    <property type="nucleotide sequence ID" value="NZ_JAMZDZ010000001.1"/>
</dbReference>
<evidence type="ECO:0000313" key="1">
    <source>
        <dbReference type="EMBL" id="MFC4135992.1"/>
    </source>
</evidence>
<dbReference type="EC" id="3.5.-.-" evidence="1"/>
<accession>A0ABV8LY22</accession>
<gene>
    <name evidence="1" type="ORF">ACFOZ4_35760</name>
</gene>
<protein>
    <submittedName>
        <fullName evidence="1">Cyclase family protein</fullName>
        <ecNumber evidence="1">3.5.-.-</ecNumber>
    </submittedName>
</protein>
<dbReference type="InterPro" id="IPR037175">
    <property type="entry name" value="KFase_sf"/>
</dbReference>
<dbReference type="EMBL" id="JBHSAY010000028">
    <property type="protein sequence ID" value="MFC4135992.1"/>
    <property type="molecule type" value="Genomic_DNA"/>
</dbReference>
<reference evidence="2" key="1">
    <citation type="journal article" date="2019" name="Int. J. Syst. Evol. Microbiol.">
        <title>The Global Catalogue of Microorganisms (GCM) 10K type strain sequencing project: providing services to taxonomists for standard genome sequencing and annotation.</title>
        <authorList>
            <consortium name="The Broad Institute Genomics Platform"/>
            <consortium name="The Broad Institute Genome Sequencing Center for Infectious Disease"/>
            <person name="Wu L."/>
            <person name="Ma J."/>
        </authorList>
    </citation>
    <scope>NUCLEOTIDE SEQUENCE [LARGE SCALE GENOMIC DNA]</scope>
    <source>
        <strain evidence="2">CGMCC 4.7289</strain>
    </source>
</reference>
<dbReference type="GO" id="GO:0016787">
    <property type="term" value="F:hydrolase activity"/>
    <property type="evidence" value="ECO:0007669"/>
    <property type="project" value="UniProtKB-KW"/>
</dbReference>
<comment type="caution">
    <text evidence="1">The sequence shown here is derived from an EMBL/GenBank/DDBJ whole genome shotgun (WGS) entry which is preliminary data.</text>
</comment>
<dbReference type="Gene3D" id="3.50.30.50">
    <property type="entry name" value="Putative cyclase"/>
    <property type="match status" value="1"/>
</dbReference>
<dbReference type="PANTHER" id="PTHR34861:SF10">
    <property type="entry name" value="CYCLASE"/>
    <property type="match status" value="1"/>
</dbReference>
<keyword evidence="1" id="KW-0378">Hydrolase</keyword>
<dbReference type="InterPro" id="IPR007325">
    <property type="entry name" value="KFase/CYL"/>
</dbReference>
<sequence length="315" mass="34205">MSRNASVVNAPELDAAGFAALFERLRGRADWGEADRRGALNYITPSTVRAAMEEVRLGRSVSLAVPVSTDVTVDNPQPWRHEMISSPADHRDEPGVHFAFDRLAMNVHGNADTHLDALCHVIYDGKLYNGVQVDAVERDGAPALSVDVMRDGIVGRGVLLDIPRVREERWLRPGDQVTAADLVAAEEAQHVQVKPGDLLFVRVGHRRRRKALGPWDTASARAGLHPTALEYVADRQVAVLGSDGNNDTAPPSGVVDFPVHVLAVNALGVPLIDYLYLEDLRTLCAQHDRWSFLCVVAPLRIPAGTGSPVNPIAVL</sequence>
<dbReference type="PANTHER" id="PTHR34861">
    <property type="match status" value="1"/>
</dbReference>
<dbReference type="SUPFAM" id="SSF102198">
    <property type="entry name" value="Putative cyclase"/>
    <property type="match status" value="1"/>
</dbReference>